<reference evidence="1" key="1">
    <citation type="submission" date="2013-11" db="EMBL/GenBank/DDBJ databases">
        <title>Microbial diversity, functional groups and degradation webs in Northern and Southern Mediterranean and Red Sea marine crude oil polluted sites.</title>
        <authorList>
            <person name="Daffonchio D."/>
            <person name="Mapelli F."/>
            <person name="Ferrer M."/>
            <person name="Richter M."/>
            <person name="Cherif A."/>
            <person name="Malkawi H.I."/>
            <person name="Yakimov M.M."/>
            <person name="Abdel-Fattah Y.R."/>
            <person name="Blaghen M."/>
            <person name="Golyshin P.N."/>
            <person name="Kalogerakis N."/>
            <person name="Boon N."/>
            <person name="Magagnini M."/>
            <person name="Fava F."/>
        </authorList>
    </citation>
    <scope>NUCLEOTIDE SEQUENCE</scope>
</reference>
<organism evidence="1">
    <name type="scientific">marine sediment metagenome</name>
    <dbReference type="NCBI Taxonomy" id="412755"/>
    <lineage>
        <taxon>unclassified sequences</taxon>
        <taxon>metagenomes</taxon>
        <taxon>ecological metagenomes</taxon>
    </lineage>
</organism>
<evidence type="ECO:0000313" key="1">
    <source>
        <dbReference type="EMBL" id="KTF07829.1"/>
    </source>
</evidence>
<name>A0A1B6NWK4_9ZZZZ</name>
<dbReference type="AlphaFoldDB" id="A0A1B6NWK4"/>
<comment type="caution">
    <text evidence="1">The sequence shown here is derived from an EMBL/GenBank/DDBJ whole genome shotgun (WGS) entry which is preliminary data.</text>
</comment>
<protein>
    <submittedName>
        <fullName evidence="1">Uncharacterized protein</fullName>
    </submittedName>
</protein>
<gene>
    <name evidence="1" type="ORF">MGSAQ_000677</name>
</gene>
<accession>A0A1B6NWK4</accession>
<dbReference type="EMBL" id="AYSL01000315">
    <property type="protein sequence ID" value="KTF07829.1"/>
    <property type="molecule type" value="Genomic_DNA"/>
</dbReference>
<sequence>MSKGSCTTWRSSLIDSSIVTNTTIINSRCECKVSRFANVNGYCVRGYRWLTDASNTVACSCYVINWRSACCYSGSWGRCISASRHTHYCGDADS</sequence>
<proteinExistence type="predicted"/>